<proteinExistence type="predicted"/>
<evidence type="ECO:0000313" key="2">
    <source>
        <dbReference type="EMBL" id="KAF2418482.1"/>
    </source>
</evidence>
<accession>A0A9P4NFH2</accession>
<evidence type="ECO:0000256" key="1">
    <source>
        <dbReference type="SAM" id="MobiDB-lite"/>
    </source>
</evidence>
<name>A0A9P4NFH2_9PEZI</name>
<dbReference type="Proteomes" id="UP000800235">
    <property type="component" value="Unassembled WGS sequence"/>
</dbReference>
<feature type="region of interest" description="Disordered" evidence="1">
    <location>
        <begin position="1"/>
        <end position="21"/>
    </location>
</feature>
<reference evidence="2" key="1">
    <citation type="journal article" date="2020" name="Stud. Mycol.">
        <title>101 Dothideomycetes genomes: a test case for predicting lifestyles and emergence of pathogens.</title>
        <authorList>
            <person name="Haridas S."/>
            <person name="Albert R."/>
            <person name="Binder M."/>
            <person name="Bloem J."/>
            <person name="Labutti K."/>
            <person name="Salamov A."/>
            <person name="Andreopoulos B."/>
            <person name="Baker S."/>
            <person name="Barry K."/>
            <person name="Bills G."/>
            <person name="Bluhm B."/>
            <person name="Cannon C."/>
            <person name="Castanera R."/>
            <person name="Culley D."/>
            <person name="Daum C."/>
            <person name="Ezra D."/>
            <person name="Gonzalez J."/>
            <person name="Henrissat B."/>
            <person name="Kuo A."/>
            <person name="Liang C."/>
            <person name="Lipzen A."/>
            <person name="Lutzoni F."/>
            <person name="Magnuson J."/>
            <person name="Mondo S."/>
            <person name="Nolan M."/>
            <person name="Ohm R."/>
            <person name="Pangilinan J."/>
            <person name="Park H.-J."/>
            <person name="Ramirez L."/>
            <person name="Alfaro M."/>
            <person name="Sun H."/>
            <person name="Tritt A."/>
            <person name="Yoshinaga Y."/>
            <person name="Zwiers L.-H."/>
            <person name="Turgeon B."/>
            <person name="Goodwin S."/>
            <person name="Spatafora J."/>
            <person name="Crous P."/>
            <person name="Grigoriev I."/>
        </authorList>
    </citation>
    <scope>NUCLEOTIDE SEQUENCE</scope>
    <source>
        <strain evidence="2">CBS 130266</strain>
    </source>
</reference>
<evidence type="ECO:0000313" key="3">
    <source>
        <dbReference type="Proteomes" id="UP000800235"/>
    </source>
</evidence>
<comment type="caution">
    <text evidence="2">The sequence shown here is derived from an EMBL/GenBank/DDBJ whole genome shotgun (WGS) entry which is preliminary data.</text>
</comment>
<protein>
    <submittedName>
        <fullName evidence="2">Uncharacterized protein</fullName>
    </submittedName>
</protein>
<dbReference type="AlphaFoldDB" id="A0A9P4NFH2"/>
<gene>
    <name evidence="2" type="ORF">EJ08DRAFT_654255</name>
</gene>
<keyword evidence="3" id="KW-1185">Reference proteome</keyword>
<sequence length="277" mass="31948">MANDSIADKGEVIVGEDNDKKQIKEKEKKQIQSVLVGVLNSESEACISEFKVRNGIFTDSKEPASFANLVERLPKEEDLRLFKTFESEIILDKDVVSVNGGRVIRDNTSWQSALRYGMNHRTGKLFLECSPGEKKVQEEYQVSIEFSFMIQWYGMENGKEEEREAEFEMYNLVRVENEHRDEAWWEDPFEDEKFCVDNIEKKLTAWWHKEDSTSGMLPGNVAISWYMSDEAKGKESWECLVEDGDIERACAWACEHGKDTIDCCIDVPGYEFAEEEG</sequence>
<organism evidence="2 3">
    <name type="scientific">Tothia fuscella</name>
    <dbReference type="NCBI Taxonomy" id="1048955"/>
    <lineage>
        <taxon>Eukaryota</taxon>
        <taxon>Fungi</taxon>
        <taxon>Dikarya</taxon>
        <taxon>Ascomycota</taxon>
        <taxon>Pezizomycotina</taxon>
        <taxon>Dothideomycetes</taxon>
        <taxon>Pleosporomycetidae</taxon>
        <taxon>Venturiales</taxon>
        <taxon>Cylindrosympodiaceae</taxon>
        <taxon>Tothia</taxon>
    </lineage>
</organism>
<dbReference type="EMBL" id="MU007127">
    <property type="protein sequence ID" value="KAF2418482.1"/>
    <property type="molecule type" value="Genomic_DNA"/>
</dbReference>